<organism evidence="2 3">
    <name type="scientific">Nocardia tenerifensis</name>
    <dbReference type="NCBI Taxonomy" id="228006"/>
    <lineage>
        <taxon>Bacteria</taxon>
        <taxon>Bacillati</taxon>
        <taxon>Actinomycetota</taxon>
        <taxon>Actinomycetes</taxon>
        <taxon>Mycobacteriales</taxon>
        <taxon>Nocardiaceae</taxon>
        <taxon>Nocardia</taxon>
    </lineage>
</organism>
<sequence length="101" mass="10258">MTDDAVQSAENTEAAEAQQIPITIQPPELPSAAVEARDQLLAAIAAEAQAITAKQSGKGAEALEALARAYVQVTAAPAVSVAPLTATRQAGALLIKQTIPV</sequence>
<accession>A0A318JJW2</accession>
<gene>
    <name evidence="2" type="ORF">DFR70_1367</name>
</gene>
<dbReference type="EMBL" id="QJKF01000036">
    <property type="protein sequence ID" value="PXX52178.1"/>
    <property type="molecule type" value="Genomic_DNA"/>
</dbReference>
<protein>
    <submittedName>
        <fullName evidence="2">Uncharacterized protein</fullName>
    </submittedName>
</protein>
<feature type="region of interest" description="Disordered" evidence="1">
    <location>
        <begin position="1"/>
        <end position="22"/>
    </location>
</feature>
<evidence type="ECO:0000256" key="1">
    <source>
        <dbReference type="SAM" id="MobiDB-lite"/>
    </source>
</evidence>
<reference evidence="2 3" key="1">
    <citation type="submission" date="2018-05" db="EMBL/GenBank/DDBJ databases">
        <title>Genomic Encyclopedia of Type Strains, Phase IV (KMG-IV): sequencing the most valuable type-strain genomes for metagenomic binning, comparative biology and taxonomic classification.</title>
        <authorList>
            <person name="Goeker M."/>
        </authorList>
    </citation>
    <scope>NUCLEOTIDE SEQUENCE [LARGE SCALE GENOMIC DNA]</scope>
    <source>
        <strain evidence="2 3">DSM 44704</strain>
    </source>
</reference>
<dbReference type="Proteomes" id="UP000247569">
    <property type="component" value="Unassembled WGS sequence"/>
</dbReference>
<dbReference type="RefSeq" id="WP_040733252.1">
    <property type="nucleotide sequence ID" value="NZ_QJKF01000036.1"/>
</dbReference>
<evidence type="ECO:0000313" key="2">
    <source>
        <dbReference type="EMBL" id="PXX52178.1"/>
    </source>
</evidence>
<evidence type="ECO:0000313" key="3">
    <source>
        <dbReference type="Proteomes" id="UP000247569"/>
    </source>
</evidence>
<comment type="caution">
    <text evidence="2">The sequence shown here is derived from an EMBL/GenBank/DDBJ whole genome shotgun (WGS) entry which is preliminary data.</text>
</comment>
<name>A0A318JJW2_9NOCA</name>
<dbReference type="AlphaFoldDB" id="A0A318JJW2"/>
<proteinExistence type="predicted"/>
<keyword evidence="3" id="KW-1185">Reference proteome</keyword>